<dbReference type="PANTHER" id="PTHR24042">
    <property type="entry name" value="NEL HOMOLOG"/>
    <property type="match status" value="1"/>
</dbReference>
<dbReference type="SMART" id="SM00282">
    <property type="entry name" value="LamG"/>
    <property type="match status" value="1"/>
</dbReference>
<keyword evidence="4" id="KW-0325">Glycoprotein</keyword>
<dbReference type="GO" id="GO:0005080">
    <property type="term" value="F:protein kinase C binding"/>
    <property type="evidence" value="ECO:0007669"/>
    <property type="project" value="TreeGrafter"/>
</dbReference>
<dbReference type="Proteomes" id="UP000829720">
    <property type="component" value="Unassembled WGS sequence"/>
</dbReference>
<evidence type="ECO:0000259" key="7">
    <source>
        <dbReference type="SMART" id="SM00282"/>
    </source>
</evidence>
<dbReference type="InterPro" id="IPR013320">
    <property type="entry name" value="ConA-like_dom_sf"/>
</dbReference>
<evidence type="ECO:0000256" key="2">
    <source>
        <dbReference type="ARBA" id="ARBA00022737"/>
    </source>
</evidence>
<dbReference type="Pfam" id="PF02210">
    <property type="entry name" value="Laminin_G_2"/>
    <property type="match status" value="1"/>
</dbReference>
<evidence type="ECO:0000256" key="5">
    <source>
        <dbReference type="SAM" id="SignalP"/>
    </source>
</evidence>
<dbReference type="GO" id="GO:0005737">
    <property type="term" value="C:cytoplasm"/>
    <property type="evidence" value="ECO:0007669"/>
    <property type="project" value="TreeGrafter"/>
</dbReference>
<organism evidence="8 9">
    <name type="scientific">Albula goreensis</name>
    <dbReference type="NCBI Taxonomy" id="1534307"/>
    <lineage>
        <taxon>Eukaryota</taxon>
        <taxon>Metazoa</taxon>
        <taxon>Chordata</taxon>
        <taxon>Craniata</taxon>
        <taxon>Vertebrata</taxon>
        <taxon>Euteleostomi</taxon>
        <taxon>Actinopterygii</taxon>
        <taxon>Neopterygii</taxon>
        <taxon>Teleostei</taxon>
        <taxon>Albuliformes</taxon>
        <taxon>Albulidae</taxon>
        <taxon>Albula</taxon>
    </lineage>
</organism>
<proteinExistence type="predicted"/>
<dbReference type="SUPFAM" id="SSF49899">
    <property type="entry name" value="Concanavalin A-like lectins/glucanases"/>
    <property type="match status" value="1"/>
</dbReference>
<protein>
    <recommendedName>
        <fullName evidence="10">Laminin G domain-containing protein</fullName>
    </recommendedName>
</protein>
<evidence type="ECO:0000259" key="6">
    <source>
        <dbReference type="SMART" id="SM00210"/>
    </source>
</evidence>
<evidence type="ECO:0008006" key="10">
    <source>
        <dbReference type="Google" id="ProtNLM"/>
    </source>
</evidence>
<dbReference type="InterPro" id="IPR001791">
    <property type="entry name" value="Laminin_G"/>
</dbReference>
<feature type="chain" id="PRO_5035851683" description="Laminin G domain-containing protein" evidence="5">
    <location>
        <begin position="23"/>
        <end position="216"/>
    </location>
</feature>
<gene>
    <name evidence="8" type="ORF">AGOR_G00231220</name>
</gene>
<feature type="signal peptide" evidence="5">
    <location>
        <begin position="1"/>
        <end position="22"/>
    </location>
</feature>
<dbReference type="CDD" id="cd00110">
    <property type="entry name" value="LamG"/>
    <property type="match status" value="1"/>
</dbReference>
<dbReference type="GO" id="GO:0005615">
    <property type="term" value="C:extracellular space"/>
    <property type="evidence" value="ECO:0007669"/>
    <property type="project" value="TreeGrafter"/>
</dbReference>
<evidence type="ECO:0000256" key="3">
    <source>
        <dbReference type="ARBA" id="ARBA00022837"/>
    </source>
</evidence>
<keyword evidence="1 5" id="KW-0732">Signal</keyword>
<name>A0A8T3CHN2_9TELE</name>
<accession>A0A8T3CHN2</accession>
<dbReference type="Gene3D" id="2.60.120.200">
    <property type="match status" value="1"/>
</dbReference>
<feature type="domain" description="Laminin G" evidence="7">
    <location>
        <begin position="84"/>
        <end position="210"/>
    </location>
</feature>
<keyword evidence="9" id="KW-1185">Reference proteome</keyword>
<dbReference type="EMBL" id="JAERUA010000023">
    <property type="protein sequence ID" value="KAI1883417.1"/>
    <property type="molecule type" value="Genomic_DNA"/>
</dbReference>
<dbReference type="SMART" id="SM00210">
    <property type="entry name" value="TSPN"/>
    <property type="match status" value="1"/>
</dbReference>
<dbReference type="InterPro" id="IPR048287">
    <property type="entry name" value="TSPN-like_N"/>
</dbReference>
<dbReference type="GO" id="GO:0008201">
    <property type="term" value="F:heparin binding"/>
    <property type="evidence" value="ECO:0007669"/>
    <property type="project" value="TreeGrafter"/>
</dbReference>
<evidence type="ECO:0000256" key="4">
    <source>
        <dbReference type="ARBA" id="ARBA00023180"/>
    </source>
</evidence>
<evidence type="ECO:0000256" key="1">
    <source>
        <dbReference type="ARBA" id="ARBA00022729"/>
    </source>
</evidence>
<dbReference type="AlphaFoldDB" id="A0A8T3CHN2"/>
<evidence type="ECO:0000313" key="8">
    <source>
        <dbReference type="EMBL" id="KAI1883417.1"/>
    </source>
</evidence>
<dbReference type="FunFam" id="2.60.120.200:FF:000015">
    <property type="entry name" value="protein kinase C-binding protein NELL1"/>
    <property type="match status" value="1"/>
</dbReference>
<dbReference type="InterPro" id="IPR051586">
    <property type="entry name" value="PKC-binding_NELL"/>
</dbReference>
<dbReference type="PANTHER" id="PTHR24042:SF0">
    <property type="entry name" value="PROTEIN KINASE C-BINDING PROTEIN NELL2"/>
    <property type="match status" value="1"/>
</dbReference>
<keyword evidence="2" id="KW-0677">Repeat</keyword>
<evidence type="ECO:0000313" key="9">
    <source>
        <dbReference type="Proteomes" id="UP000829720"/>
    </source>
</evidence>
<sequence length="216" mass="24910">MMGLLRLCILLGLFCIFSEVVGFGVDPTLRINVFDEIKLGDSFSGVSQVQGFHNESRAFLFQETERYVKASDGAAERMLRKLRNRSEFTLLVMLKQERLNSGVILSIHSTEHRFLELESSGQRNEIRLHYRTRNQQQHSEVFPYTLADDQWHKVSIALSASHVLLHVDCNRIYERVVDTPVMDIPRDTTVWLGQRNNAHGFFKDLLATVCIDVAWK</sequence>
<comment type="caution">
    <text evidence="8">The sequence shown here is derived from an EMBL/GenBank/DDBJ whole genome shotgun (WGS) entry which is preliminary data.</text>
</comment>
<keyword evidence="3" id="KW-0106">Calcium</keyword>
<feature type="domain" description="Thrombospondin-like N-terminal" evidence="6">
    <location>
        <begin position="30"/>
        <end position="215"/>
    </location>
</feature>
<dbReference type="OrthoDB" id="6516201at2759"/>
<reference evidence="8" key="1">
    <citation type="submission" date="2021-01" db="EMBL/GenBank/DDBJ databases">
        <authorList>
            <person name="Zahm M."/>
            <person name="Roques C."/>
            <person name="Cabau C."/>
            <person name="Klopp C."/>
            <person name="Donnadieu C."/>
            <person name="Jouanno E."/>
            <person name="Lampietro C."/>
            <person name="Louis A."/>
            <person name="Herpin A."/>
            <person name="Echchiki A."/>
            <person name="Berthelot C."/>
            <person name="Parey E."/>
            <person name="Roest-Crollius H."/>
            <person name="Braasch I."/>
            <person name="Postlethwait J."/>
            <person name="Bobe J."/>
            <person name="Montfort J."/>
            <person name="Bouchez O."/>
            <person name="Begum T."/>
            <person name="Mejri S."/>
            <person name="Adams A."/>
            <person name="Chen W.-J."/>
            <person name="Guiguen Y."/>
        </authorList>
    </citation>
    <scope>NUCLEOTIDE SEQUENCE</scope>
    <source>
        <tissue evidence="8">Blood</tissue>
    </source>
</reference>